<dbReference type="PANTHER" id="PTHR11586">
    <property type="entry name" value="TRNA-AMINOACYLATION COFACTOR ARC1 FAMILY MEMBER"/>
    <property type="match status" value="1"/>
</dbReference>
<dbReference type="Proteomes" id="UP000185221">
    <property type="component" value="Unassembled WGS sequence"/>
</dbReference>
<dbReference type="OrthoDB" id="9794564at2"/>
<keyword evidence="2 3" id="KW-0694">RNA-binding</keyword>
<dbReference type="InterPro" id="IPR008231">
    <property type="entry name" value="CsaA"/>
</dbReference>
<feature type="domain" description="TRNA-binding" evidence="4">
    <location>
        <begin position="8"/>
        <end position="112"/>
    </location>
</feature>
<evidence type="ECO:0000256" key="1">
    <source>
        <dbReference type="ARBA" id="ARBA00022555"/>
    </source>
</evidence>
<name>A0A1N6FWY5_9BACT</name>
<dbReference type="InterPro" id="IPR002547">
    <property type="entry name" value="tRNA-bd_dom"/>
</dbReference>
<dbReference type="InterPro" id="IPR012340">
    <property type="entry name" value="NA-bd_OB-fold"/>
</dbReference>
<dbReference type="SUPFAM" id="SSF50249">
    <property type="entry name" value="Nucleic acid-binding proteins"/>
    <property type="match status" value="1"/>
</dbReference>
<evidence type="ECO:0000259" key="4">
    <source>
        <dbReference type="PROSITE" id="PS50886"/>
    </source>
</evidence>
<accession>A0A1N6FWY5</accession>
<dbReference type="CDD" id="cd02798">
    <property type="entry name" value="tRNA_bind_CsaA"/>
    <property type="match status" value="1"/>
</dbReference>
<dbReference type="STRING" id="226505.SAMN05444394_2795"/>
<keyword evidence="6" id="KW-1185">Reference proteome</keyword>
<proteinExistence type="predicted"/>
<dbReference type="InterPro" id="IPR051270">
    <property type="entry name" value="Tyrosine-tRNA_ligase_regulator"/>
</dbReference>
<evidence type="ECO:0000256" key="3">
    <source>
        <dbReference type="PROSITE-ProRule" id="PRU00209"/>
    </source>
</evidence>
<evidence type="ECO:0000256" key="2">
    <source>
        <dbReference type="ARBA" id="ARBA00022884"/>
    </source>
</evidence>
<dbReference type="PANTHER" id="PTHR11586:SF37">
    <property type="entry name" value="TRNA-BINDING DOMAIN-CONTAINING PROTEIN"/>
    <property type="match status" value="1"/>
</dbReference>
<sequence length="112" mass="12614">MQTIDYKEFDKIQLIIGTIIRAEIFEKARKPAYKIWIDLGEEIGIKKSSAQITDHYQPDQLIGKQVICVCNFMPRQIADFMSEVLVTGFTAEDGGIMLATVDQPVPNGSKLH</sequence>
<gene>
    <name evidence="5" type="ORF">SAMN05444394_2795</name>
</gene>
<dbReference type="AlphaFoldDB" id="A0A1N6FWY5"/>
<protein>
    <submittedName>
        <fullName evidence="5">tRNA-binding protein</fullName>
    </submittedName>
</protein>
<dbReference type="PROSITE" id="PS50886">
    <property type="entry name" value="TRBD"/>
    <property type="match status" value="1"/>
</dbReference>
<organism evidence="5 6">
    <name type="scientific">Algoriphagus halophilus</name>
    <dbReference type="NCBI Taxonomy" id="226505"/>
    <lineage>
        <taxon>Bacteria</taxon>
        <taxon>Pseudomonadati</taxon>
        <taxon>Bacteroidota</taxon>
        <taxon>Cytophagia</taxon>
        <taxon>Cytophagales</taxon>
        <taxon>Cyclobacteriaceae</taxon>
        <taxon>Algoriphagus</taxon>
    </lineage>
</organism>
<reference evidence="6" key="1">
    <citation type="submission" date="2016-11" db="EMBL/GenBank/DDBJ databases">
        <authorList>
            <person name="Varghese N."/>
            <person name="Submissions S."/>
        </authorList>
    </citation>
    <scope>NUCLEOTIDE SEQUENCE [LARGE SCALE GENOMIC DNA]</scope>
    <source>
        <strain evidence="6">DSM 15292</strain>
    </source>
</reference>
<dbReference type="RefSeq" id="WP_074225597.1">
    <property type="nucleotide sequence ID" value="NZ_FSRC01000002.1"/>
</dbReference>
<dbReference type="NCBIfam" id="TIGR02222">
    <property type="entry name" value="chap_CsaA"/>
    <property type="match status" value="1"/>
</dbReference>
<dbReference type="Pfam" id="PF01588">
    <property type="entry name" value="tRNA_bind"/>
    <property type="match status" value="1"/>
</dbReference>
<dbReference type="EMBL" id="FSRC01000002">
    <property type="protein sequence ID" value="SIN99784.1"/>
    <property type="molecule type" value="Genomic_DNA"/>
</dbReference>
<dbReference type="NCBIfam" id="NF007495">
    <property type="entry name" value="PRK10089.1-4"/>
    <property type="match status" value="1"/>
</dbReference>
<evidence type="ECO:0000313" key="5">
    <source>
        <dbReference type="EMBL" id="SIN99784.1"/>
    </source>
</evidence>
<evidence type="ECO:0000313" key="6">
    <source>
        <dbReference type="Proteomes" id="UP000185221"/>
    </source>
</evidence>
<dbReference type="NCBIfam" id="NF007494">
    <property type="entry name" value="PRK10089.1-3"/>
    <property type="match status" value="1"/>
</dbReference>
<keyword evidence="1 3" id="KW-0820">tRNA-binding</keyword>
<dbReference type="FunFam" id="2.40.50.140:FF:000165">
    <property type="entry name" value="Chaperone CsaA"/>
    <property type="match status" value="1"/>
</dbReference>
<dbReference type="GO" id="GO:0000049">
    <property type="term" value="F:tRNA binding"/>
    <property type="evidence" value="ECO:0007669"/>
    <property type="project" value="UniProtKB-UniRule"/>
</dbReference>
<dbReference type="Gene3D" id="2.40.50.140">
    <property type="entry name" value="Nucleic acid-binding proteins"/>
    <property type="match status" value="1"/>
</dbReference>